<evidence type="ECO:0000256" key="1">
    <source>
        <dbReference type="SAM" id="Phobius"/>
    </source>
</evidence>
<dbReference type="Proteomes" id="UP000194450">
    <property type="component" value="Unassembled WGS sequence"/>
</dbReference>
<proteinExistence type="predicted"/>
<dbReference type="GO" id="GO:0005886">
    <property type="term" value="C:plasma membrane"/>
    <property type="evidence" value="ECO:0007669"/>
    <property type="project" value="TreeGrafter"/>
</dbReference>
<keyword evidence="3" id="KW-1185">Reference proteome</keyword>
<evidence type="ECO:0000313" key="2">
    <source>
        <dbReference type="EMBL" id="SMQ63991.1"/>
    </source>
</evidence>
<gene>
    <name evidence="2" type="ORF">SAMN06297229_0945</name>
</gene>
<sequence>MYMMFKHLHLTFIAISVILFVVRFIWRLRNSPKLQQKWVKVVPHVNDTLLLISAIMLMMQINQYPFQTPWVTDKLIGLIGYILAGLVALKATTKVWQIAGFVVAIGWLGFLFHVALSKQSLIFG</sequence>
<evidence type="ECO:0000313" key="3">
    <source>
        <dbReference type="Proteomes" id="UP000194450"/>
    </source>
</evidence>
<accession>A0A1Y6ES16</accession>
<dbReference type="PANTHER" id="PTHR39594:SF1">
    <property type="entry name" value="PROTEIN YCHQ"/>
    <property type="match status" value="1"/>
</dbReference>
<keyword evidence="1" id="KW-0812">Transmembrane</keyword>
<protein>
    <submittedName>
        <fullName evidence="2">Uncharacterized membrane protein SirB2</fullName>
    </submittedName>
</protein>
<keyword evidence="1" id="KW-1133">Transmembrane helix</keyword>
<keyword evidence="1" id="KW-0472">Membrane</keyword>
<dbReference type="EMBL" id="FXWH01000001">
    <property type="protein sequence ID" value="SMQ63991.1"/>
    <property type="molecule type" value="Genomic_DNA"/>
</dbReference>
<feature type="transmembrane region" description="Helical" evidence="1">
    <location>
        <begin position="95"/>
        <end position="116"/>
    </location>
</feature>
<dbReference type="InterPro" id="IPR007360">
    <property type="entry name" value="SirB"/>
</dbReference>
<feature type="transmembrane region" description="Helical" evidence="1">
    <location>
        <begin position="7"/>
        <end position="26"/>
    </location>
</feature>
<dbReference type="AlphaFoldDB" id="A0A1Y6ES16"/>
<dbReference type="OrthoDB" id="5588650at2"/>
<feature type="transmembrane region" description="Helical" evidence="1">
    <location>
        <begin position="71"/>
        <end position="89"/>
    </location>
</feature>
<organism evidence="2 3">
    <name type="scientific">Pseudidiomarina planktonica</name>
    <dbReference type="NCBI Taxonomy" id="1323738"/>
    <lineage>
        <taxon>Bacteria</taxon>
        <taxon>Pseudomonadati</taxon>
        <taxon>Pseudomonadota</taxon>
        <taxon>Gammaproteobacteria</taxon>
        <taxon>Alteromonadales</taxon>
        <taxon>Idiomarinaceae</taxon>
        <taxon>Pseudidiomarina</taxon>
    </lineage>
</organism>
<dbReference type="PIRSF" id="PIRSF005610">
    <property type="entry name" value="SirB"/>
    <property type="match status" value="1"/>
</dbReference>
<dbReference type="Pfam" id="PF04247">
    <property type="entry name" value="SirB"/>
    <property type="match status" value="1"/>
</dbReference>
<reference evidence="3" key="1">
    <citation type="submission" date="2017-04" db="EMBL/GenBank/DDBJ databases">
        <authorList>
            <person name="Varghese N."/>
            <person name="Submissions S."/>
        </authorList>
    </citation>
    <scope>NUCLEOTIDE SEQUENCE [LARGE SCALE GENOMIC DNA]</scope>
</reference>
<name>A0A1Y6ES16_9GAMM</name>
<dbReference type="PANTHER" id="PTHR39594">
    <property type="entry name" value="PROTEIN YCHQ"/>
    <property type="match status" value="1"/>
</dbReference>
<dbReference type="RefSeq" id="WP_086434076.1">
    <property type="nucleotide sequence ID" value="NZ_PIQB01000001.1"/>
</dbReference>